<dbReference type="Pfam" id="PF03992">
    <property type="entry name" value="ABM"/>
    <property type="match status" value="1"/>
</dbReference>
<reference evidence="2 3" key="1">
    <citation type="submission" date="2018-10" db="EMBL/GenBank/DDBJ databases">
        <title>Genome-guide identification and characterization of bacteria that degrade polycyclic aromatic hydrocarbons and resist hexavalent chromium simultaneously.</title>
        <authorList>
            <person name="Feng H."/>
        </authorList>
    </citation>
    <scope>NUCLEOTIDE SEQUENCE [LARGE SCALE GENOMIC DNA]</scope>
    <source>
        <strain evidence="2 3">J015</strain>
    </source>
</reference>
<feature type="domain" description="ABM" evidence="1">
    <location>
        <begin position="18"/>
        <end position="70"/>
    </location>
</feature>
<gene>
    <name evidence="2" type="ORF">D7Z96_09730</name>
</gene>
<dbReference type="EMBL" id="RBNH01000007">
    <property type="protein sequence ID" value="RKO24145.1"/>
    <property type="molecule type" value="Genomic_DNA"/>
</dbReference>
<keyword evidence="2" id="KW-0560">Oxidoreductase</keyword>
<dbReference type="Proteomes" id="UP000273159">
    <property type="component" value="Unassembled WGS sequence"/>
</dbReference>
<keyword evidence="2" id="KW-0503">Monooxygenase</keyword>
<sequence>MAHVYLSGQLVCSTDDDLAAVVGHLSQHVALTRAEAGCISFSVTQTNDPLVWQVDEEFRDAAAFRIHQARVAGSAWGRATAGIERRYTVEGL</sequence>
<proteinExistence type="predicted"/>
<evidence type="ECO:0000313" key="3">
    <source>
        <dbReference type="Proteomes" id="UP000273159"/>
    </source>
</evidence>
<protein>
    <submittedName>
        <fullName evidence="2">Antibiotic biosynthesis monooxygenase</fullName>
    </submittedName>
</protein>
<dbReference type="Gene3D" id="3.30.70.100">
    <property type="match status" value="1"/>
</dbReference>
<comment type="caution">
    <text evidence="2">The sequence shown here is derived from an EMBL/GenBank/DDBJ whole genome shotgun (WGS) entry which is preliminary data.</text>
</comment>
<dbReference type="GO" id="GO:0004497">
    <property type="term" value="F:monooxygenase activity"/>
    <property type="evidence" value="ECO:0007669"/>
    <property type="project" value="UniProtKB-KW"/>
</dbReference>
<evidence type="ECO:0000259" key="1">
    <source>
        <dbReference type="Pfam" id="PF03992"/>
    </source>
</evidence>
<dbReference type="AlphaFoldDB" id="A0A3B0FWH5"/>
<dbReference type="InterPro" id="IPR011008">
    <property type="entry name" value="Dimeric_a/b-barrel"/>
</dbReference>
<evidence type="ECO:0000313" key="2">
    <source>
        <dbReference type="EMBL" id="RKO24145.1"/>
    </source>
</evidence>
<reference evidence="3" key="2">
    <citation type="submission" date="2018-10" db="EMBL/GenBank/DDBJ databases">
        <authorList>
            <person name="Wang Y."/>
            <person name="Wang J."/>
            <person name="Yang X."/>
            <person name="Wang Z."/>
            <person name="Huang Y."/>
        </authorList>
    </citation>
    <scope>NUCLEOTIDE SEQUENCE [LARGE SCALE GENOMIC DNA]</scope>
    <source>
        <strain evidence="3">J015</strain>
    </source>
</reference>
<dbReference type="InterPro" id="IPR007138">
    <property type="entry name" value="ABM_dom"/>
</dbReference>
<dbReference type="SUPFAM" id="SSF54909">
    <property type="entry name" value="Dimeric alpha+beta barrel"/>
    <property type="match status" value="1"/>
</dbReference>
<organism evidence="2 3">
    <name type="scientific">Pseudarthrobacter phenanthrenivorans</name>
    <name type="common">Arthrobacter phenanthrenivorans</name>
    <dbReference type="NCBI Taxonomy" id="361575"/>
    <lineage>
        <taxon>Bacteria</taxon>
        <taxon>Bacillati</taxon>
        <taxon>Actinomycetota</taxon>
        <taxon>Actinomycetes</taxon>
        <taxon>Micrococcales</taxon>
        <taxon>Micrococcaceae</taxon>
        <taxon>Pseudarthrobacter</taxon>
    </lineage>
</organism>
<accession>A0A3B0FWH5</accession>
<name>A0A3B0FWH5_PSEPS</name>
<dbReference type="RefSeq" id="WP_120692414.1">
    <property type="nucleotide sequence ID" value="NZ_RBNH01000007.1"/>
</dbReference>